<protein>
    <recommendedName>
        <fullName evidence="3">DUF722 domain-containing protein</fullName>
    </recommendedName>
</protein>
<dbReference type="Proteomes" id="UP000886804">
    <property type="component" value="Unassembled WGS sequence"/>
</dbReference>
<reference evidence="1" key="2">
    <citation type="submission" date="2021-04" db="EMBL/GenBank/DDBJ databases">
        <authorList>
            <person name="Gilroy R."/>
        </authorList>
    </citation>
    <scope>NUCLEOTIDE SEQUENCE</scope>
    <source>
        <strain evidence="1">CHK188-4685</strain>
    </source>
</reference>
<dbReference type="EMBL" id="DWYS01000145">
    <property type="protein sequence ID" value="HJB08590.1"/>
    <property type="molecule type" value="Genomic_DNA"/>
</dbReference>
<organism evidence="1 2">
    <name type="scientific">Candidatus Enterocloster faecavium</name>
    <dbReference type="NCBI Taxonomy" id="2838560"/>
    <lineage>
        <taxon>Bacteria</taxon>
        <taxon>Bacillati</taxon>
        <taxon>Bacillota</taxon>
        <taxon>Clostridia</taxon>
        <taxon>Lachnospirales</taxon>
        <taxon>Lachnospiraceae</taxon>
        <taxon>Enterocloster</taxon>
    </lineage>
</organism>
<reference evidence="1" key="1">
    <citation type="journal article" date="2021" name="PeerJ">
        <title>Extensive microbial diversity within the chicken gut microbiome revealed by metagenomics and culture.</title>
        <authorList>
            <person name="Gilroy R."/>
            <person name="Ravi A."/>
            <person name="Getino M."/>
            <person name="Pursley I."/>
            <person name="Horton D.L."/>
            <person name="Alikhan N.F."/>
            <person name="Baker D."/>
            <person name="Gharbi K."/>
            <person name="Hall N."/>
            <person name="Watson M."/>
            <person name="Adriaenssens E.M."/>
            <person name="Foster-Nyarko E."/>
            <person name="Jarju S."/>
            <person name="Secka A."/>
            <person name="Antonio M."/>
            <person name="Oren A."/>
            <person name="Chaudhuri R.R."/>
            <person name="La Ragione R."/>
            <person name="Hildebrand F."/>
            <person name="Pallen M.J."/>
        </authorList>
    </citation>
    <scope>NUCLEOTIDE SEQUENCE</scope>
    <source>
        <strain evidence="1">CHK188-4685</strain>
    </source>
</reference>
<evidence type="ECO:0000313" key="1">
    <source>
        <dbReference type="EMBL" id="HJB08590.1"/>
    </source>
</evidence>
<accession>A0A9D2LA40</accession>
<gene>
    <name evidence="1" type="ORF">H9716_12140</name>
</gene>
<comment type="caution">
    <text evidence="1">The sequence shown here is derived from an EMBL/GenBank/DDBJ whole genome shotgun (WGS) entry which is preliminary data.</text>
</comment>
<dbReference type="AlphaFoldDB" id="A0A9D2LA40"/>
<proteinExistence type="predicted"/>
<name>A0A9D2LA40_9FIRM</name>
<evidence type="ECO:0008006" key="3">
    <source>
        <dbReference type="Google" id="ProtNLM"/>
    </source>
</evidence>
<sequence length="139" mass="16425">MPLNIKITRKLLDDYRKIKREIPILEIELEEMKTTDSGIGNSTILDYRTGQARPQSVVGFDKELYDRRERSLEKKKAQVKAVEQWINQIEEGQTRCIFRMYYIDGMTWLKIADKTGYTGNPDYVRIMIRDKFLLKCGIK</sequence>
<evidence type="ECO:0000313" key="2">
    <source>
        <dbReference type="Proteomes" id="UP000886804"/>
    </source>
</evidence>